<keyword evidence="1" id="KW-0812">Transmembrane</keyword>
<keyword evidence="3" id="KW-0378">Hydrolase</keyword>
<dbReference type="GO" id="GO:0016787">
    <property type="term" value="F:hydrolase activity"/>
    <property type="evidence" value="ECO:0007669"/>
    <property type="project" value="UniProtKB-KW"/>
</dbReference>
<sequence>MAGAQGHARRGGLRTTGRRFLAVGLVTVLGLGSVTAWIQVRENRQGAVEATAENFPGAASLFGAPVPGGLRPIPAAGEKDAEWTFPGRGCTADEWSGPITDRAECFIHESDNATGDEPTIVVLGDSHARQFAGQVTALADDRGWRVITYIMMGCRYSGPTEKREAECNEFNANALQATLDENPQGVIVVGTESDPNAVVGTGPTEQVTTALDTGIDPLAEQGTPVVALRDNPRFNYDMFECVEVFGEDHPRCNPPRSVLLEEENPLREFAANRPNVASMDLSDLYCPEGECRSVIGNVMVYLDRNHITQTYSNTMRPQIENRLVNAWESAGGLSG</sequence>
<feature type="domain" description="SGNH" evidence="2">
    <location>
        <begin position="101"/>
        <end position="320"/>
    </location>
</feature>
<organism evidence="3 4">
    <name type="scientific">Kocuria atrinae</name>
    <dbReference type="NCBI Taxonomy" id="592377"/>
    <lineage>
        <taxon>Bacteria</taxon>
        <taxon>Bacillati</taxon>
        <taxon>Actinomycetota</taxon>
        <taxon>Actinomycetes</taxon>
        <taxon>Micrococcales</taxon>
        <taxon>Micrococcaceae</taxon>
        <taxon>Kocuria</taxon>
    </lineage>
</organism>
<evidence type="ECO:0000313" key="4">
    <source>
        <dbReference type="Proteomes" id="UP001500166"/>
    </source>
</evidence>
<comment type="caution">
    <text evidence="3">The sequence shown here is derived from an EMBL/GenBank/DDBJ whole genome shotgun (WGS) entry which is preliminary data.</text>
</comment>
<reference evidence="4" key="1">
    <citation type="journal article" date="2019" name="Int. J. Syst. Evol. Microbiol.">
        <title>The Global Catalogue of Microorganisms (GCM) 10K type strain sequencing project: providing services to taxonomists for standard genome sequencing and annotation.</title>
        <authorList>
            <consortium name="The Broad Institute Genomics Platform"/>
            <consortium name="The Broad Institute Genome Sequencing Center for Infectious Disease"/>
            <person name="Wu L."/>
            <person name="Ma J."/>
        </authorList>
    </citation>
    <scope>NUCLEOTIDE SEQUENCE [LARGE SCALE GENOMIC DNA]</scope>
    <source>
        <strain evidence="4">JCM 15914</strain>
    </source>
</reference>
<evidence type="ECO:0000256" key="1">
    <source>
        <dbReference type="SAM" id="Phobius"/>
    </source>
</evidence>
<proteinExistence type="predicted"/>
<dbReference type="RefSeq" id="WP_344223753.1">
    <property type="nucleotide sequence ID" value="NZ_BAAAQA010000006.1"/>
</dbReference>
<dbReference type="EMBL" id="BAAAQA010000006">
    <property type="protein sequence ID" value="GAA2112293.1"/>
    <property type="molecule type" value="Genomic_DNA"/>
</dbReference>
<name>A0ABP5J4X6_9MICC</name>
<keyword evidence="1" id="KW-1133">Transmembrane helix</keyword>
<protein>
    <submittedName>
        <fullName evidence="3">SGNH hydrolase domain-containing protein</fullName>
    </submittedName>
</protein>
<keyword evidence="1" id="KW-0472">Membrane</keyword>
<evidence type="ECO:0000259" key="2">
    <source>
        <dbReference type="Pfam" id="PF19040"/>
    </source>
</evidence>
<dbReference type="InterPro" id="IPR043968">
    <property type="entry name" value="SGNH"/>
</dbReference>
<gene>
    <name evidence="3" type="ORF">GCM10009824_08290</name>
</gene>
<dbReference type="Pfam" id="PF19040">
    <property type="entry name" value="SGNH"/>
    <property type="match status" value="1"/>
</dbReference>
<keyword evidence="4" id="KW-1185">Reference proteome</keyword>
<dbReference type="Proteomes" id="UP001500166">
    <property type="component" value="Unassembled WGS sequence"/>
</dbReference>
<feature type="transmembrane region" description="Helical" evidence="1">
    <location>
        <begin position="20"/>
        <end position="38"/>
    </location>
</feature>
<evidence type="ECO:0000313" key="3">
    <source>
        <dbReference type="EMBL" id="GAA2112293.1"/>
    </source>
</evidence>
<accession>A0ABP5J4X6</accession>